<evidence type="ECO:0000256" key="3">
    <source>
        <dbReference type="ARBA" id="ARBA00022676"/>
    </source>
</evidence>
<name>A0ABN7T339_OIKDI</name>
<evidence type="ECO:0000256" key="6">
    <source>
        <dbReference type="ARBA" id="ARBA00022968"/>
    </source>
</evidence>
<dbReference type="PANTHER" id="PTHR11214">
    <property type="entry name" value="BETA-1,3-N-ACETYLGLUCOSAMINYLTRANSFERASE"/>
    <property type="match status" value="1"/>
</dbReference>
<dbReference type="Gene3D" id="3.90.550.50">
    <property type="match status" value="1"/>
</dbReference>
<evidence type="ECO:0000256" key="1">
    <source>
        <dbReference type="ARBA" id="ARBA00004323"/>
    </source>
</evidence>
<keyword evidence="7" id="KW-1133">Transmembrane helix</keyword>
<comment type="similarity">
    <text evidence="2">Belongs to the glycosyltransferase 31 family.</text>
</comment>
<dbReference type="PANTHER" id="PTHR11214:SF3">
    <property type="entry name" value="BETA-1,3-GALACTOSYLTRANSFERASE 6"/>
    <property type="match status" value="1"/>
</dbReference>
<sequence>MILLRDEYRSFYIFIASFIVILVLLNNLDDESATSTSQYYYQTEITQVIEEEIKEENMESADEEIEWNFMENTVIGGCCKDNCEEIETLERAKKECVGMGLDCMGVTLENGKYTLRRGPKLLRMDITGLPADEVPVKRAWAKWTVEDCTMEDYIRDHGENIVLNLTDFTEENPTIKNRLGRPNTKKCEFMFGYSHIGKLLQFNKDQQINVLQQPEDCSFSSDSSSILFGIKTLPGASEFRRAIRETWLSPGIWKWLGYQLKVVFLIGNPTGIDLAEEIERHNDLLILDIEESHYNLPFKDVAFLRFIKNHCQADFIFKGDDDICLVPQNLVTEIERLKNTSGMGSFGCLKGPESVTRIPFFKYFVPRQIYEPEEYPVYFSGAGYVTTLEFALKLEEQTYNVPVIPLDDTYVGTLIQAANLSDSMMRSLTSCMGLVPRIFRKEKASNDLCTLRGFNFVHKYRDPNRMKYVYHDLVSGKFSCNISAMEEYWKPTNGWRRVNFTTLENAWRGNFESFRPYLE</sequence>
<keyword evidence="3" id="KW-0328">Glycosyltransferase</keyword>
<evidence type="ECO:0000313" key="11">
    <source>
        <dbReference type="Proteomes" id="UP001158576"/>
    </source>
</evidence>
<evidence type="ECO:0000256" key="9">
    <source>
        <dbReference type="ARBA" id="ARBA00023136"/>
    </source>
</evidence>
<dbReference type="Pfam" id="PF01762">
    <property type="entry name" value="Galactosyl_T"/>
    <property type="match status" value="1"/>
</dbReference>
<keyword evidence="4" id="KW-0808">Transferase</keyword>
<evidence type="ECO:0000256" key="8">
    <source>
        <dbReference type="ARBA" id="ARBA00023034"/>
    </source>
</evidence>
<dbReference type="EMBL" id="OU015566">
    <property type="protein sequence ID" value="CAG5107548.1"/>
    <property type="molecule type" value="Genomic_DNA"/>
</dbReference>
<protein>
    <submittedName>
        <fullName evidence="10">Oidioi.mRNA.OKI2018_I69.chr1.g3380.t1.cds</fullName>
    </submittedName>
</protein>
<dbReference type="InterPro" id="IPR002659">
    <property type="entry name" value="Glyco_trans_31"/>
</dbReference>
<evidence type="ECO:0000256" key="5">
    <source>
        <dbReference type="ARBA" id="ARBA00022692"/>
    </source>
</evidence>
<proteinExistence type="inferred from homology"/>
<comment type="subcellular location">
    <subcellularLocation>
        <location evidence="1">Golgi apparatus membrane</location>
        <topology evidence="1">Single-pass type II membrane protein</topology>
    </subcellularLocation>
</comment>
<gene>
    <name evidence="10" type="ORF">OKIOD_LOCUS12145</name>
</gene>
<evidence type="ECO:0000256" key="7">
    <source>
        <dbReference type="ARBA" id="ARBA00022989"/>
    </source>
</evidence>
<keyword evidence="5" id="KW-0812">Transmembrane</keyword>
<keyword evidence="11" id="KW-1185">Reference proteome</keyword>
<keyword evidence="8" id="KW-0333">Golgi apparatus</keyword>
<evidence type="ECO:0000256" key="2">
    <source>
        <dbReference type="ARBA" id="ARBA00008661"/>
    </source>
</evidence>
<reference evidence="10 11" key="1">
    <citation type="submission" date="2021-04" db="EMBL/GenBank/DDBJ databases">
        <authorList>
            <person name="Bliznina A."/>
        </authorList>
    </citation>
    <scope>NUCLEOTIDE SEQUENCE [LARGE SCALE GENOMIC DNA]</scope>
</reference>
<accession>A0ABN7T339</accession>
<keyword evidence="9" id="KW-0472">Membrane</keyword>
<dbReference type="Proteomes" id="UP001158576">
    <property type="component" value="Chromosome 1"/>
</dbReference>
<organism evidence="10 11">
    <name type="scientific">Oikopleura dioica</name>
    <name type="common">Tunicate</name>
    <dbReference type="NCBI Taxonomy" id="34765"/>
    <lineage>
        <taxon>Eukaryota</taxon>
        <taxon>Metazoa</taxon>
        <taxon>Chordata</taxon>
        <taxon>Tunicata</taxon>
        <taxon>Appendicularia</taxon>
        <taxon>Copelata</taxon>
        <taxon>Oikopleuridae</taxon>
        <taxon>Oikopleura</taxon>
    </lineage>
</organism>
<keyword evidence="6" id="KW-0735">Signal-anchor</keyword>
<evidence type="ECO:0000256" key="4">
    <source>
        <dbReference type="ARBA" id="ARBA00022679"/>
    </source>
</evidence>
<evidence type="ECO:0000313" key="10">
    <source>
        <dbReference type="EMBL" id="CAG5107548.1"/>
    </source>
</evidence>